<protein>
    <submittedName>
        <fullName evidence="5">Helix-turn-helix transcriptional regulator</fullName>
    </submittedName>
</protein>
<dbReference type="SUPFAM" id="SSF46689">
    <property type="entry name" value="Homeodomain-like"/>
    <property type="match status" value="1"/>
</dbReference>
<keyword evidence="6" id="KW-1185">Reference proteome</keyword>
<reference evidence="6" key="1">
    <citation type="journal article" date="2019" name="Int. J. Syst. Evol. Microbiol.">
        <title>The Global Catalogue of Microorganisms (GCM) 10K type strain sequencing project: providing services to taxonomists for standard genome sequencing and annotation.</title>
        <authorList>
            <consortium name="The Broad Institute Genomics Platform"/>
            <consortium name="The Broad Institute Genome Sequencing Center for Infectious Disease"/>
            <person name="Wu L."/>
            <person name="Ma J."/>
        </authorList>
    </citation>
    <scope>NUCLEOTIDE SEQUENCE [LARGE SCALE GENOMIC DNA]</scope>
    <source>
        <strain evidence="6">CGMCC 1.13587</strain>
    </source>
</reference>
<evidence type="ECO:0000256" key="1">
    <source>
        <dbReference type="ARBA" id="ARBA00023015"/>
    </source>
</evidence>
<dbReference type="PROSITE" id="PS01124">
    <property type="entry name" value="HTH_ARAC_FAMILY_2"/>
    <property type="match status" value="1"/>
</dbReference>
<dbReference type="EMBL" id="JBHSNG010000002">
    <property type="protein sequence ID" value="MFC5580099.1"/>
    <property type="molecule type" value="Genomic_DNA"/>
</dbReference>
<keyword evidence="3" id="KW-0804">Transcription</keyword>
<name>A0ABW0ST09_9GAMM</name>
<dbReference type="Proteomes" id="UP001596111">
    <property type="component" value="Unassembled WGS sequence"/>
</dbReference>
<dbReference type="SMART" id="SM00342">
    <property type="entry name" value="HTH_ARAC"/>
    <property type="match status" value="1"/>
</dbReference>
<dbReference type="InterPro" id="IPR050204">
    <property type="entry name" value="AraC_XylS_family_regulators"/>
</dbReference>
<dbReference type="Pfam" id="PF12833">
    <property type="entry name" value="HTH_18"/>
    <property type="match status" value="1"/>
</dbReference>
<accession>A0ABW0ST09</accession>
<dbReference type="Gene3D" id="1.10.10.60">
    <property type="entry name" value="Homeodomain-like"/>
    <property type="match status" value="1"/>
</dbReference>
<proteinExistence type="predicted"/>
<organism evidence="5 6">
    <name type="scientific">Rhodanobacter terrae</name>
    <dbReference type="NCBI Taxonomy" id="418647"/>
    <lineage>
        <taxon>Bacteria</taxon>
        <taxon>Pseudomonadati</taxon>
        <taxon>Pseudomonadota</taxon>
        <taxon>Gammaproteobacteria</taxon>
        <taxon>Lysobacterales</taxon>
        <taxon>Rhodanobacteraceae</taxon>
        <taxon>Rhodanobacter</taxon>
    </lineage>
</organism>
<dbReference type="InterPro" id="IPR018060">
    <property type="entry name" value="HTH_AraC"/>
</dbReference>
<keyword evidence="2" id="KW-0238">DNA-binding</keyword>
<evidence type="ECO:0000313" key="6">
    <source>
        <dbReference type="Proteomes" id="UP001596111"/>
    </source>
</evidence>
<dbReference type="PANTHER" id="PTHR46796">
    <property type="entry name" value="HTH-TYPE TRANSCRIPTIONAL ACTIVATOR RHAS-RELATED"/>
    <property type="match status" value="1"/>
</dbReference>
<sequence>MIVLCWSWPSPGIAGRWRNSPGRVHGSPFHLARVFHGELGSSIHQYLQMRLAHAPVAVLDSDGALTAVALEAGFATPSHCTAAFRARYGITPSDLRRNVRTATAHELRRISTADMLDRI</sequence>
<feature type="domain" description="HTH araC/xylS-type" evidence="4">
    <location>
        <begin position="27"/>
        <end position="98"/>
    </location>
</feature>
<gene>
    <name evidence="5" type="ORF">ACFPPB_03050</name>
</gene>
<evidence type="ECO:0000256" key="3">
    <source>
        <dbReference type="ARBA" id="ARBA00023163"/>
    </source>
</evidence>
<dbReference type="RefSeq" id="WP_377324498.1">
    <property type="nucleotide sequence ID" value="NZ_JBHSNG010000002.1"/>
</dbReference>
<evidence type="ECO:0000256" key="2">
    <source>
        <dbReference type="ARBA" id="ARBA00023125"/>
    </source>
</evidence>
<keyword evidence="1" id="KW-0805">Transcription regulation</keyword>
<evidence type="ECO:0000313" key="5">
    <source>
        <dbReference type="EMBL" id="MFC5580099.1"/>
    </source>
</evidence>
<evidence type="ECO:0000259" key="4">
    <source>
        <dbReference type="PROSITE" id="PS01124"/>
    </source>
</evidence>
<dbReference type="InterPro" id="IPR009057">
    <property type="entry name" value="Homeodomain-like_sf"/>
</dbReference>
<comment type="caution">
    <text evidence="5">The sequence shown here is derived from an EMBL/GenBank/DDBJ whole genome shotgun (WGS) entry which is preliminary data.</text>
</comment>